<accession>A0A0F9CP56</accession>
<sequence>MKIWELSSVVERCAYFTQHMVAKNGAKMLAKLAPRFDSRSSLHFKSTIQQRLTQ</sequence>
<proteinExistence type="predicted"/>
<dbReference type="AlphaFoldDB" id="A0A0F9CP56"/>
<dbReference type="EMBL" id="LAZR01045636">
    <property type="protein sequence ID" value="KKK98391.1"/>
    <property type="molecule type" value="Genomic_DNA"/>
</dbReference>
<feature type="non-terminal residue" evidence="1">
    <location>
        <position position="54"/>
    </location>
</feature>
<comment type="caution">
    <text evidence="1">The sequence shown here is derived from an EMBL/GenBank/DDBJ whole genome shotgun (WGS) entry which is preliminary data.</text>
</comment>
<protein>
    <submittedName>
        <fullName evidence="1">Uncharacterized protein</fullName>
    </submittedName>
</protein>
<gene>
    <name evidence="1" type="ORF">LCGC14_2643170</name>
</gene>
<evidence type="ECO:0000313" key="1">
    <source>
        <dbReference type="EMBL" id="KKK98391.1"/>
    </source>
</evidence>
<reference evidence="1" key="1">
    <citation type="journal article" date="2015" name="Nature">
        <title>Complex archaea that bridge the gap between prokaryotes and eukaryotes.</title>
        <authorList>
            <person name="Spang A."/>
            <person name="Saw J.H."/>
            <person name="Jorgensen S.L."/>
            <person name="Zaremba-Niedzwiedzka K."/>
            <person name="Martijn J."/>
            <person name="Lind A.E."/>
            <person name="van Eijk R."/>
            <person name="Schleper C."/>
            <person name="Guy L."/>
            <person name="Ettema T.J."/>
        </authorList>
    </citation>
    <scope>NUCLEOTIDE SEQUENCE</scope>
</reference>
<organism evidence="1">
    <name type="scientific">marine sediment metagenome</name>
    <dbReference type="NCBI Taxonomy" id="412755"/>
    <lineage>
        <taxon>unclassified sequences</taxon>
        <taxon>metagenomes</taxon>
        <taxon>ecological metagenomes</taxon>
    </lineage>
</organism>
<name>A0A0F9CP56_9ZZZZ</name>